<dbReference type="InterPro" id="IPR028978">
    <property type="entry name" value="Chorismate_lyase_/UTRA_dom_sf"/>
</dbReference>
<dbReference type="PROSITE" id="PS50949">
    <property type="entry name" value="HTH_GNTR"/>
    <property type="match status" value="1"/>
</dbReference>
<dbReference type="SMART" id="SM00345">
    <property type="entry name" value="HTH_GNTR"/>
    <property type="match status" value="1"/>
</dbReference>
<dbReference type="InterPro" id="IPR036390">
    <property type="entry name" value="WH_DNA-bd_sf"/>
</dbReference>
<name>A0ABT2GAG2_9MICO</name>
<evidence type="ECO:0000256" key="1">
    <source>
        <dbReference type="ARBA" id="ARBA00023015"/>
    </source>
</evidence>
<reference evidence="5" key="1">
    <citation type="submission" date="2022-08" db="EMBL/GenBank/DDBJ databases">
        <authorList>
            <person name="Deng Y."/>
            <person name="Han X.-F."/>
            <person name="Zhang Y.-Q."/>
        </authorList>
    </citation>
    <scope>NUCLEOTIDE SEQUENCE</scope>
    <source>
        <strain evidence="5">CPCC 205716</strain>
    </source>
</reference>
<dbReference type="Proteomes" id="UP001165580">
    <property type="component" value="Unassembled WGS sequence"/>
</dbReference>
<keyword evidence="1" id="KW-0805">Transcription regulation</keyword>
<dbReference type="InterPro" id="IPR011663">
    <property type="entry name" value="UTRA"/>
</dbReference>
<organism evidence="5 6">
    <name type="scientific">Herbiconiux gentiana</name>
    <dbReference type="NCBI Taxonomy" id="2970912"/>
    <lineage>
        <taxon>Bacteria</taxon>
        <taxon>Bacillati</taxon>
        <taxon>Actinomycetota</taxon>
        <taxon>Actinomycetes</taxon>
        <taxon>Micrococcales</taxon>
        <taxon>Microbacteriaceae</taxon>
        <taxon>Herbiconiux</taxon>
    </lineage>
</organism>
<dbReference type="Gene3D" id="3.40.1410.10">
    <property type="entry name" value="Chorismate lyase-like"/>
    <property type="match status" value="1"/>
</dbReference>
<keyword evidence="3" id="KW-0804">Transcription</keyword>
<dbReference type="PRINTS" id="PR00035">
    <property type="entry name" value="HTHGNTR"/>
</dbReference>
<protein>
    <submittedName>
        <fullName evidence="5">GntR family transcriptional regulator</fullName>
    </submittedName>
</protein>
<evidence type="ECO:0000256" key="2">
    <source>
        <dbReference type="ARBA" id="ARBA00023125"/>
    </source>
</evidence>
<keyword evidence="6" id="KW-1185">Reference proteome</keyword>
<dbReference type="InterPro" id="IPR050679">
    <property type="entry name" value="Bact_HTH_transcr_reg"/>
</dbReference>
<dbReference type="PANTHER" id="PTHR44846">
    <property type="entry name" value="MANNOSYL-D-GLYCERATE TRANSPORT/METABOLISM SYSTEM REPRESSOR MNGR-RELATED"/>
    <property type="match status" value="1"/>
</dbReference>
<evidence type="ECO:0000313" key="6">
    <source>
        <dbReference type="Proteomes" id="UP001165580"/>
    </source>
</evidence>
<dbReference type="Pfam" id="PF00392">
    <property type="entry name" value="GntR"/>
    <property type="match status" value="1"/>
</dbReference>
<sequence length="245" mass="27336">MIPPGRFSRLDKTRHLRDALRSEVLSGAFRDGRLPSETELMTHYSSPRQTVRDALGLLRDEGLIDRLQGTGTFVVIRREAMPLLEAQGVNGNLHRLVVRELRREVVPLPPPVARKLEQEPGAPGLLVDYLIFGEGQPWSLGTNYVRFPQAEALRDIPLHWHWYELLERAGLTIGSSSFLIEAMVADESVAMHLECSPGSPVLAFEQVIRDEEGIPFDVAFGRSRGDRFALFSEASRGSGFGARLP</sequence>
<comment type="caution">
    <text evidence="5">The sequence shown here is derived from an EMBL/GenBank/DDBJ whole genome shotgun (WGS) entry which is preliminary data.</text>
</comment>
<dbReference type="Gene3D" id="1.10.10.10">
    <property type="entry name" value="Winged helix-like DNA-binding domain superfamily/Winged helix DNA-binding domain"/>
    <property type="match status" value="1"/>
</dbReference>
<dbReference type="EMBL" id="JANTEZ010000001">
    <property type="protein sequence ID" value="MCS5713189.1"/>
    <property type="molecule type" value="Genomic_DNA"/>
</dbReference>
<dbReference type="SUPFAM" id="SSF46785">
    <property type="entry name" value="Winged helix' DNA-binding domain"/>
    <property type="match status" value="1"/>
</dbReference>
<dbReference type="Pfam" id="PF07702">
    <property type="entry name" value="UTRA"/>
    <property type="match status" value="1"/>
</dbReference>
<dbReference type="InterPro" id="IPR000524">
    <property type="entry name" value="Tscrpt_reg_HTH_GntR"/>
</dbReference>
<proteinExistence type="predicted"/>
<accession>A0ABT2GAG2</accession>
<keyword evidence="2" id="KW-0238">DNA-binding</keyword>
<gene>
    <name evidence="5" type="ORF">NVV95_01345</name>
</gene>
<dbReference type="SUPFAM" id="SSF64288">
    <property type="entry name" value="Chorismate lyase-like"/>
    <property type="match status" value="1"/>
</dbReference>
<dbReference type="PANTHER" id="PTHR44846:SF17">
    <property type="entry name" value="GNTR-FAMILY TRANSCRIPTIONAL REGULATOR"/>
    <property type="match status" value="1"/>
</dbReference>
<feature type="domain" description="HTH gntR-type" evidence="4">
    <location>
        <begin position="10"/>
        <end position="77"/>
    </location>
</feature>
<evidence type="ECO:0000313" key="5">
    <source>
        <dbReference type="EMBL" id="MCS5713189.1"/>
    </source>
</evidence>
<dbReference type="InterPro" id="IPR036388">
    <property type="entry name" value="WH-like_DNA-bd_sf"/>
</dbReference>
<dbReference type="SMART" id="SM00866">
    <property type="entry name" value="UTRA"/>
    <property type="match status" value="1"/>
</dbReference>
<dbReference type="RefSeq" id="WP_259484738.1">
    <property type="nucleotide sequence ID" value="NZ_JANTEZ010000001.1"/>
</dbReference>
<dbReference type="CDD" id="cd07377">
    <property type="entry name" value="WHTH_GntR"/>
    <property type="match status" value="1"/>
</dbReference>
<evidence type="ECO:0000259" key="4">
    <source>
        <dbReference type="PROSITE" id="PS50949"/>
    </source>
</evidence>
<evidence type="ECO:0000256" key="3">
    <source>
        <dbReference type="ARBA" id="ARBA00023163"/>
    </source>
</evidence>